<dbReference type="PANTHER" id="PTHR46268">
    <property type="entry name" value="STRESS RESPONSE PROTEIN NHAX"/>
    <property type="match status" value="1"/>
</dbReference>
<name>A0A1S7LQ47_MAGMO</name>
<dbReference type="SUPFAM" id="SSF52402">
    <property type="entry name" value="Adenine nucleotide alpha hydrolases-like"/>
    <property type="match status" value="1"/>
</dbReference>
<dbReference type="Gene3D" id="3.40.50.620">
    <property type="entry name" value="HUPs"/>
    <property type="match status" value="1"/>
</dbReference>
<dbReference type="EMBL" id="LO017727">
    <property type="protein sequence ID" value="CRH07901.1"/>
    <property type="molecule type" value="Genomic_DNA"/>
</dbReference>
<organism evidence="3">
    <name type="scientific">Magnetococcus massalia (strain MO-1)</name>
    <dbReference type="NCBI Taxonomy" id="451514"/>
    <lineage>
        <taxon>Bacteria</taxon>
        <taxon>Pseudomonadati</taxon>
        <taxon>Pseudomonadota</taxon>
        <taxon>Magnetococcia</taxon>
        <taxon>Magnetococcales</taxon>
        <taxon>Magnetococcaceae</taxon>
        <taxon>Magnetococcus</taxon>
    </lineage>
</organism>
<reference evidence="3" key="1">
    <citation type="submission" date="2015-04" db="EMBL/GenBank/DDBJ databases">
        <authorList>
            <person name="Syromyatnikov M.Y."/>
            <person name="Popov V.N."/>
        </authorList>
    </citation>
    <scope>NUCLEOTIDE SEQUENCE</scope>
    <source>
        <strain evidence="3">MO-1</strain>
    </source>
</reference>
<dbReference type="InterPro" id="IPR014729">
    <property type="entry name" value="Rossmann-like_a/b/a_fold"/>
</dbReference>
<gene>
    <name evidence="3" type="primary">uspA</name>
    <name evidence="3" type="ORF">MAGMO_3772</name>
</gene>
<evidence type="ECO:0000313" key="3">
    <source>
        <dbReference type="EMBL" id="CRH07901.1"/>
    </source>
</evidence>
<protein>
    <submittedName>
        <fullName evidence="3">Universal stress protein A</fullName>
    </submittedName>
</protein>
<dbReference type="Pfam" id="PF00582">
    <property type="entry name" value="Usp"/>
    <property type="match status" value="1"/>
</dbReference>
<dbReference type="InterPro" id="IPR006016">
    <property type="entry name" value="UspA"/>
</dbReference>
<proteinExistence type="inferred from homology"/>
<evidence type="ECO:0000256" key="1">
    <source>
        <dbReference type="ARBA" id="ARBA00008791"/>
    </source>
</evidence>
<dbReference type="PANTHER" id="PTHR46268:SF6">
    <property type="entry name" value="UNIVERSAL STRESS PROTEIN UP12"/>
    <property type="match status" value="1"/>
</dbReference>
<dbReference type="AlphaFoldDB" id="A0A1S7LQ47"/>
<accession>A0A1S7LQ47</accession>
<feature type="domain" description="UspA" evidence="2">
    <location>
        <begin position="2"/>
        <end position="147"/>
    </location>
</feature>
<comment type="similarity">
    <text evidence="1">Belongs to the universal stress protein A family.</text>
</comment>
<sequence>MKCIMAMTDLTASGQAVVDQAKNLAQLLDCRLYLIHVAHVEGFTNGPARIGHEIDPTKPRRQEAAYWKEQHHQLQEMTESLRSEGLDAVGLMIEGDLQTKFCEEVERYSPEYVVIGSHKHGKLYQMLVGCQFEKVIRDINRPLVVVPLAA</sequence>
<dbReference type="CDD" id="cd00293">
    <property type="entry name" value="USP-like"/>
    <property type="match status" value="1"/>
</dbReference>
<evidence type="ECO:0000259" key="2">
    <source>
        <dbReference type="Pfam" id="PF00582"/>
    </source>
</evidence>